<evidence type="ECO:0000256" key="2">
    <source>
        <dbReference type="ARBA" id="ARBA00022714"/>
    </source>
</evidence>
<evidence type="ECO:0000256" key="3">
    <source>
        <dbReference type="ARBA" id="ARBA00022723"/>
    </source>
</evidence>
<keyword evidence="3" id="KW-0479">Metal-binding</keyword>
<evidence type="ECO:0000259" key="7">
    <source>
        <dbReference type="PROSITE" id="PS51085"/>
    </source>
</evidence>
<dbReference type="PROSITE" id="PS00814">
    <property type="entry name" value="ADX"/>
    <property type="match status" value="1"/>
</dbReference>
<dbReference type="Pfam" id="PF00111">
    <property type="entry name" value="Fer2"/>
    <property type="match status" value="1"/>
</dbReference>
<evidence type="ECO:0000313" key="8">
    <source>
        <dbReference type="EMBL" id="MBB6253296.1"/>
    </source>
</evidence>
<dbReference type="PANTHER" id="PTHR23426:SF65">
    <property type="entry name" value="FERREDOXIN-2, MITOCHONDRIAL"/>
    <property type="match status" value="1"/>
</dbReference>
<evidence type="ECO:0000256" key="6">
    <source>
        <dbReference type="ARBA" id="ARBA00034078"/>
    </source>
</evidence>
<feature type="domain" description="2Fe-2S ferredoxin-type" evidence="7">
    <location>
        <begin position="3"/>
        <end position="105"/>
    </location>
</feature>
<dbReference type="Gene3D" id="3.10.20.30">
    <property type="match status" value="1"/>
</dbReference>
<dbReference type="InterPro" id="IPR012675">
    <property type="entry name" value="Beta-grasp_dom_sf"/>
</dbReference>
<evidence type="ECO:0000256" key="1">
    <source>
        <dbReference type="ARBA" id="ARBA00010914"/>
    </source>
</evidence>
<comment type="cofactor">
    <cofactor evidence="6">
        <name>[2Fe-2S] cluster</name>
        <dbReference type="ChEBI" id="CHEBI:190135"/>
    </cofactor>
</comment>
<dbReference type="GO" id="GO:0046872">
    <property type="term" value="F:metal ion binding"/>
    <property type="evidence" value="ECO:0007669"/>
    <property type="project" value="UniProtKB-KW"/>
</dbReference>
<name>A0A7X0B2N8_9PROT</name>
<dbReference type="Proteomes" id="UP000539175">
    <property type="component" value="Unassembled WGS sequence"/>
</dbReference>
<dbReference type="InterPro" id="IPR036010">
    <property type="entry name" value="2Fe-2S_ferredoxin-like_sf"/>
</dbReference>
<evidence type="ECO:0000313" key="9">
    <source>
        <dbReference type="Proteomes" id="UP000539175"/>
    </source>
</evidence>
<organism evidence="8 9">
    <name type="scientific">Nitrospirillum iridis</name>
    <dbReference type="NCBI Taxonomy" id="765888"/>
    <lineage>
        <taxon>Bacteria</taxon>
        <taxon>Pseudomonadati</taxon>
        <taxon>Pseudomonadota</taxon>
        <taxon>Alphaproteobacteria</taxon>
        <taxon>Rhodospirillales</taxon>
        <taxon>Azospirillaceae</taxon>
        <taxon>Nitrospirillum</taxon>
    </lineage>
</organism>
<dbReference type="InterPro" id="IPR001041">
    <property type="entry name" value="2Fe-2S_ferredoxin-type"/>
</dbReference>
<dbReference type="SUPFAM" id="SSF54292">
    <property type="entry name" value="2Fe-2S ferredoxin-like"/>
    <property type="match status" value="1"/>
</dbReference>
<dbReference type="InterPro" id="IPR001055">
    <property type="entry name" value="Adrenodoxin-like"/>
</dbReference>
<dbReference type="GO" id="GO:0051537">
    <property type="term" value="F:2 iron, 2 sulfur cluster binding"/>
    <property type="evidence" value="ECO:0007669"/>
    <property type="project" value="UniProtKB-KW"/>
</dbReference>
<accession>A0A7X0B2N8</accession>
<dbReference type="PRINTS" id="PR00355">
    <property type="entry name" value="ADRENODOXIN"/>
</dbReference>
<keyword evidence="2" id="KW-0001">2Fe-2S</keyword>
<dbReference type="PROSITE" id="PS51085">
    <property type="entry name" value="2FE2S_FER_2"/>
    <property type="match status" value="1"/>
</dbReference>
<comment type="similarity">
    <text evidence="1">Belongs to the adrenodoxin/putidaredoxin family.</text>
</comment>
<dbReference type="GO" id="GO:0009055">
    <property type="term" value="F:electron transfer activity"/>
    <property type="evidence" value="ECO:0007669"/>
    <property type="project" value="TreeGrafter"/>
</dbReference>
<keyword evidence="9" id="KW-1185">Reference proteome</keyword>
<protein>
    <submittedName>
        <fullName evidence="8">2Fe-2S ferredoxin</fullName>
    </submittedName>
</protein>
<dbReference type="PANTHER" id="PTHR23426">
    <property type="entry name" value="FERREDOXIN/ADRENODOXIN"/>
    <property type="match status" value="1"/>
</dbReference>
<keyword evidence="5" id="KW-0411">Iron-sulfur</keyword>
<gene>
    <name evidence="8" type="ORF">FHS74_003865</name>
</gene>
<dbReference type="InterPro" id="IPR018298">
    <property type="entry name" value="Adrenodoxin_Fe-S_BS"/>
</dbReference>
<dbReference type="CDD" id="cd00207">
    <property type="entry name" value="fer2"/>
    <property type="match status" value="1"/>
</dbReference>
<proteinExistence type="inferred from homology"/>
<dbReference type="GO" id="GO:0140647">
    <property type="term" value="P:P450-containing electron transport chain"/>
    <property type="evidence" value="ECO:0007669"/>
    <property type="project" value="InterPro"/>
</dbReference>
<comment type="caution">
    <text evidence="8">The sequence shown here is derived from an EMBL/GenBank/DDBJ whole genome shotgun (WGS) entry which is preliminary data.</text>
</comment>
<reference evidence="8 9" key="1">
    <citation type="submission" date="2020-08" db="EMBL/GenBank/DDBJ databases">
        <title>Genomic Encyclopedia of Type Strains, Phase IV (KMG-IV): sequencing the most valuable type-strain genomes for metagenomic binning, comparative biology and taxonomic classification.</title>
        <authorList>
            <person name="Goeker M."/>
        </authorList>
    </citation>
    <scope>NUCLEOTIDE SEQUENCE [LARGE SCALE GENOMIC DNA]</scope>
    <source>
        <strain evidence="8 9">DSM 22198</strain>
    </source>
</reference>
<sequence length="105" mass="11353">MPTLIVTTLDGTEHRVEGVTGRPVMEIIRDNGFTDMLALCGGARSCATCHVYVGPDQLALLPDMSEDENELLDSSSHRKINSRLSCQIVFNGALDGLHVTIAPED</sequence>
<dbReference type="AlphaFoldDB" id="A0A7X0B2N8"/>
<evidence type="ECO:0000256" key="5">
    <source>
        <dbReference type="ARBA" id="ARBA00023014"/>
    </source>
</evidence>
<keyword evidence="4" id="KW-0408">Iron</keyword>
<dbReference type="RefSeq" id="WP_184803604.1">
    <property type="nucleotide sequence ID" value="NZ_JACIIZ010000011.1"/>
</dbReference>
<dbReference type="EMBL" id="JACIIZ010000011">
    <property type="protein sequence ID" value="MBB6253296.1"/>
    <property type="molecule type" value="Genomic_DNA"/>
</dbReference>
<evidence type="ECO:0000256" key="4">
    <source>
        <dbReference type="ARBA" id="ARBA00023004"/>
    </source>
</evidence>